<proteinExistence type="predicted"/>
<feature type="region of interest" description="Disordered" evidence="1">
    <location>
        <begin position="385"/>
        <end position="423"/>
    </location>
</feature>
<reference evidence="2" key="1">
    <citation type="submission" date="2021-06" db="EMBL/GenBank/DDBJ databases">
        <title>Parelaphostrongylus tenuis whole genome reference sequence.</title>
        <authorList>
            <person name="Garwood T.J."/>
            <person name="Larsen P.A."/>
            <person name="Fountain-Jones N.M."/>
            <person name="Garbe J.R."/>
            <person name="Macchietto M.G."/>
            <person name="Kania S.A."/>
            <person name="Gerhold R.W."/>
            <person name="Richards J.E."/>
            <person name="Wolf T.M."/>
        </authorList>
    </citation>
    <scope>NUCLEOTIDE SEQUENCE</scope>
    <source>
        <strain evidence="2">MNPRO001-30</strain>
        <tissue evidence="2">Meninges</tissue>
    </source>
</reference>
<feature type="compositionally biased region" description="Basic and acidic residues" evidence="1">
    <location>
        <begin position="193"/>
        <end position="217"/>
    </location>
</feature>
<sequence length="529" mass="59454">MLEEETHKASSKEIEGKKDQVATHESLEERYMLEGVSHKASSEEIEGKKDQDATPESLKERHMLEWVSHKASSEEMEGKKDQDATPESLKERHMLEEVSHKASSEEIEGKKDQDATPESLEERYMLEGVCHKASSEEMEGKKDQDATPESLQERHMLVGVSHKAFGEEIEGRKDQDTTLASIEERKMLEREFYEASSAEGKRDHGTTPELIEERQLLGREILTTSSGEMEGEKDQDSTPESIEKGQILGREARAASGEEMESNLQGYEGAFAKHETLPSVKLSETPENHVEDVDYSDKLSSDPKQIQDEVYPSDHHHEVDDGLSRNASIMTQSRPSNEIPLEEESVDHEESILQTETVIRGDTQSFKLTHHEQLSGQFLTAKEEESTYGDLESQEDKFKKRSVLPDSTDLSESDDASTDSLVIHDTEHVTNVEHRMGDIPISARPESEPSISYLRNDGEEQAAGGTHSNKTSDSVHVLSSLGGSTQPYTSDSKFVETTEGDDLLLNRNIYGSYGNEQTNMEDLRWNQRL</sequence>
<protein>
    <submittedName>
        <fullName evidence="2">Uncharacterized protein</fullName>
    </submittedName>
</protein>
<dbReference type="AlphaFoldDB" id="A0AAD5R1D8"/>
<organism evidence="2 3">
    <name type="scientific">Parelaphostrongylus tenuis</name>
    <name type="common">Meningeal worm</name>
    <dbReference type="NCBI Taxonomy" id="148309"/>
    <lineage>
        <taxon>Eukaryota</taxon>
        <taxon>Metazoa</taxon>
        <taxon>Ecdysozoa</taxon>
        <taxon>Nematoda</taxon>
        <taxon>Chromadorea</taxon>
        <taxon>Rhabditida</taxon>
        <taxon>Rhabditina</taxon>
        <taxon>Rhabditomorpha</taxon>
        <taxon>Strongyloidea</taxon>
        <taxon>Metastrongylidae</taxon>
        <taxon>Parelaphostrongylus</taxon>
    </lineage>
</organism>
<feature type="compositionally biased region" description="Basic and acidic residues" evidence="1">
    <location>
        <begin position="284"/>
        <end position="304"/>
    </location>
</feature>
<evidence type="ECO:0000256" key="1">
    <source>
        <dbReference type="SAM" id="MobiDB-lite"/>
    </source>
</evidence>
<dbReference type="EMBL" id="JAHQIW010005879">
    <property type="protein sequence ID" value="KAJ1367394.1"/>
    <property type="molecule type" value="Genomic_DNA"/>
</dbReference>
<feature type="region of interest" description="Disordered" evidence="1">
    <location>
        <begin position="1"/>
        <end position="153"/>
    </location>
</feature>
<accession>A0AAD5R1D8</accession>
<feature type="compositionally biased region" description="Polar residues" evidence="1">
    <location>
        <begin position="481"/>
        <end position="492"/>
    </location>
</feature>
<feature type="region of interest" description="Disordered" evidence="1">
    <location>
        <begin position="193"/>
        <end position="262"/>
    </location>
</feature>
<evidence type="ECO:0000313" key="3">
    <source>
        <dbReference type="Proteomes" id="UP001196413"/>
    </source>
</evidence>
<feature type="region of interest" description="Disordered" evidence="1">
    <location>
        <begin position="278"/>
        <end position="304"/>
    </location>
</feature>
<keyword evidence="3" id="KW-1185">Reference proteome</keyword>
<name>A0AAD5R1D8_PARTN</name>
<gene>
    <name evidence="2" type="ORF">KIN20_028296</name>
</gene>
<comment type="caution">
    <text evidence="2">The sequence shown here is derived from an EMBL/GenBank/DDBJ whole genome shotgun (WGS) entry which is preliminary data.</text>
</comment>
<dbReference type="Proteomes" id="UP001196413">
    <property type="component" value="Unassembled WGS sequence"/>
</dbReference>
<feature type="region of interest" description="Disordered" evidence="1">
    <location>
        <begin position="460"/>
        <end position="499"/>
    </location>
</feature>
<evidence type="ECO:0000313" key="2">
    <source>
        <dbReference type="EMBL" id="KAJ1367394.1"/>
    </source>
</evidence>